<evidence type="ECO:0000313" key="3">
    <source>
        <dbReference type="EMBL" id="WTU75774.1"/>
    </source>
</evidence>
<dbReference type="GO" id="GO:0003824">
    <property type="term" value="F:catalytic activity"/>
    <property type="evidence" value="ECO:0007669"/>
    <property type="project" value="InterPro"/>
</dbReference>
<evidence type="ECO:0000256" key="1">
    <source>
        <dbReference type="ARBA" id="ARBA00005254"/>
    </source>
</evidence>
<dbReference type="EMBL" id="CP108264">
    <property type="protein sequence ID" value="WTU75774.1"/>
    <property type="molecule type" value="Genomic_DNA"/>
</dbReference>
<dbReference type="PANTHER" id="PTHR43802:SF1">
    <property type="entry name" value="IP11341P-RELATED"/>
    <property type="match status" value="1"/>
</dbReference>
<dbReference type="PROSITE" id="PS00166">
    <property type="entry name" value="ENOYL_COA_HYDRATASE"/>
    <property type="match status" value="1"/>
</dbReference>
<comment type="similarity">
    <text evidence="1 2">Belongs to the enoyl-CoA hydratase/isomerase family.</text>
</comment>
<proteinExistence type="inferred from homology"/>
<evidence type="ECO:0000256" key="2">
    <source>
        <dbReference type="RuleBase" id="RU003707"/>
    </source>
</evidence>
<dbReference type="InterPro" id="IPR014748">
    <property type="entry name" value="Enoyl-CoA_hydra_C"/>
</dbReference>
<protein>
    <submittedName>
        <fullName evidence="3">Crotonase/enoyl-CoA hydratase family protein</fullName>
    </submittedName>
</protein>
<dbReference type="Gene3D" id="3.90.226.10">
    <property type="entry name" value="2-enoyl-CoA Hydratase, Chain A, domain 1"/>
    <property type="match status" value="1"/>
</dbReference>
<organism evidence="3">
    <name type="scientific">Streptomyces sp. NBC_00049</name>
    <dbReference type="NCBI Taxonomy" id="2903617"/>
    <lineage>
        <taxon>Bacteria</taxon>
        <taxon>Bacillati</taxon>
        <taxon>Actinomycetota</taxon>
        <taxon>Actinomycetes</taxon>
        <taxon>Kitasatosporales</taxon>
        <taxon>Streptomycetaceae</taxon>
        <taxon>Streptomyces</taxon>
    </lineage>
</organism>
<dbReference type="SUPFAM" id="SSF52096">
    <property type="entry name" value="ClpP/crotonase"/>
    <property type="match status" value="1"/>
</dbReference>
<dbReference type="NCBIfam" id="NF006100">
    <property type="entry name" value="PRK08252.1"/>
    <property type="match status" value="1"/>
</dbReference>
<dbReference type="InterPro" id="IPR029045">
    <property type="entry name" value="ClpP/crotonase-like_dom_sf"/>
</dbReference>
<sequence length="257" mass="26628">MTGTDHPPTVTVSEREHGVLLITLDRPHVRNAIDRATAAAAALTRLERDPSLDLGILTGAGGHFCSGMDLKAFPAEGVPVVADRGLAGLTRARLRKPLIAAVEGAAAAGGFELALACDLVVAADTAFFALPEVSRGLVASEGGAIRLPGRLPYHLAMELLLTAAPLPAPAAAHHGLVNQLVSEGKALDAAFALAERILAHSPQAVRLTKQIAQDTRGLDDHTAFTVQDPLSAPVFATAAATEGALAFTQKRTAVWKT</sequence>
<accession>A0AAU2JSM4</accession>
<dbReference type="PANTHER" id="PTHR43802">
    <property type="entry name" value="ENOYL-COA HYDRATASE"/>
    <property type="match status" value="1"/>
</dbReference>
<dbReference type="AlphaFoldDB" id="A0AAU2JSM4"/>
<name>A0AAU2JSM4_9ACTN</name>
<dbReference type="InterPro" id="IPR018376">
    <property type="entry name" value="Enoyl-CoA_hyd/isom_CS"/>
</dbReference>
<dbReference type="Pfam" id="PF00378">
    <property type="entry name" value="ECH_1"/>
    <property type="match status" value="1"/>
</dbReference>
<dbReference type="CDD" id="cd06558">
    <property type="entry name" value="crotonase-like"/>
    <property type="match status" value="1"/>
</dbReference>
<dbReference type="Gene3D" id="1.10.12.10">
    <property type="entry name" value="Lyase 2-enoyl-coa Hydratase, Chain A, domain 2"/>
    <property type="match status" value="1"/>
</dbReference>
<dbReference type="InterPro" id="IPR001753">
    <property type="entry name" value="Enoyl-CoA_hydra/iso"/>
</dbReference>
<reference evidence="3" key="1">
    <citation type="submission" date="2022-10" db="EMBL/GenBank/DDBJ databases">
        <title>The complete genomes of actinobacterial strains from the NBC collection.</title>
        <authorList>
            <person name="Joergensen T.S."/>
            <person name="Alvarez Arevalo M."/>
            <person name="Sterndorff E.B."/>
            <person name="Faurdal D."/>
            <person name="Vuksanovic O."/>
            <person name="Mourched A.-S."/>
            <person name="Charusanti P."/>
            <person name="Shaw S."/>
            <person name="Blin K."/>
            <person name="Weber T."/>
        </authorList>
    </citation>
    <scope>NUCLEOTIDE SEQUENCE</scope>
    <source>
        <strain evidence="3">NBC_00049</strain>
    </source>
</reference>
<gene>
    <name evidence="3" type="ORF">OG327_21960</name>
</gene>